<protein>
    <submittedName>
        <fullName evidence="1">Uncharacterized protein</fullName>
    </submittedName>
</protein>
<geneLocation type="plasmid" evidence="1">
    <name>pJB37</name>
</geneLocation>
<dbReference type="EMBL" id="KY494864">
    <property type="protein sequence ID" value="ARD70501.1"/>
    <property type="molecule type" value="Genomic_DNA"/>
</dbReference>
<keyword evidence="1" id="KW-0614">Plasmid</keyword>
<evidence type="ECO:0000313" key="1">
    <source>
        <dbReference type="EMBL" id="ARD70501.1"/>
    </source>
</evidence>
<dbReference type="AlphaFoldDB" id="A0A1V0M6M3"/>
<reference evidence="1" key="1">
    <citation type="submission" date="2017-01" db="EMBL/GenBank/DDBJ databases">
        <title>Complete nucleotide sequence of an IncP-2 blaVIM-2-harboring megaplasmid from Pseudomonas aeruginosa.</title>
        <authorList>
            <person name="Botelho J."/>
            <person name="Grosso F."/>
            <person name="Mabrouk A."/>
            <person name="Peixe L."/>
        </authorList>
    </citation>
    <scope>NUCLEOTIDE SEQUENCE</scope>
    <source>
        <strain evidence="1">FFUP_PS_37</strain>
        <plasmid evidence="1">pJB37</plasmid>
    </source>
</reference>
<name>A0A1V0M6M3_PSEAI</name>
<proteinExistence type="predicted"/>
<sequence>MPEEGKTMAVVNVHEDLIRRMRERKYYDLSQWCAEELEEAEYEAEQQGEWRIAKELREEIERQKAYYP</sequence>
<accession>A0A1V0M6M3</accession>
<organism evidence="1">
    <name type="scientific">Pseudomonas aeruginosa</name>
    <dbReference type="NCBI Taxonomy" id="287"/>
    <lineage>
        <taxon>Bacteria</taxon>
        <taxon>Pseudomonadati</taxon>
        <taxon>Pseudomonadota</taxon>
        <taxon>Gammaproteobacteria</taxon>
        <taxon>Pseudomonadales</taxon>
        <taxon>Pseudomonadaceae</taxon>
        <taxon>Pseudomonas</taxon>
    </lineage>
</organism>